<evidence type="ECO:0000256" key="2">
    <source>
        <dbReference type="SAM" id="MobiDB-lite"/>
    </source>
</evidence>
<keyword evidence="1" id="KW-0560">Oxidoreductase</keyword>
<dbReference type="GO" id="GO:0050660">
    <property type="term" value="F:flavin adenine dinucleotide binding"/>
    <property type="evidence" value="ECO:0007669"/>
    <property type="project" value="InterPro"/>
</dbReference>
<dbReference type="InterPro" id="IPR046373">
    <property type="entry name" value="Acyl-CoA_Oxase/DH_mid-dom_sf"/>
</dbReference>
<dbReference type="InterPro" id="IPR036250">
    <property type="entry name" value="AcylCo_DH-like_C"/>
</dbReference>
<keyword evidence="6" id="KW-1185">Reference proteome</keyword>
<evidence type="ECO:0000256" key="1">
    <source>
        <dbReference type="ARBA" id="ARBA00023002"/>
    </source>
</evidence>
<dbReference type="Pfam" id="PF02771">
    <property type="entry name" value="Acyl-CoA_dh_N"/>
    <property type="match status" value="1"/>
</dbReference>
<dbReference type="InterPro" id="IPR037069">
    <property type="entry name" value="AcylCoA_DH/ox_N_sf"/>
</dbReference>
<comment type="caution">
    <text evidence="5">The sequence shown here is derived from an EMBL/GenBank/DDBJ whole genome shotgun (WGS) entry which is preliminary data.</text>
</comment>
<dbReference type="Gene3D" id="2.40.110.10">
    <property type="entry name" value="Butyryl-CoA Dehydrogenase, subunit A, domain 2"/>
    <property type="match status" value="1"/>
</dbReference>
<dbReference type="Gene3D" id="1.20.140.10">
    <property type="entry name" value="Butyryl-CoA Dehydrogenase, subunit A, domain 3"/>
    <property type="match status" value="1"/>
</dbReference>
<feature type="domain" description="Acyl-CoA dehydrogenase C-terminal" evidence="4">
    <location>
        <begin position="352"/>
        <end position="486"/>
    </location>
</feature>
<dbReference type="GO" id="GO:0006552">
    <property type="term" value="P:L-leucine catabolic process"/>
    <property type="evidence" value="ECO:0007669"/>
    <property type="project" value="TreeGrafter"/>
</dbReference>
<dbReference type="SUPFAM" id="SSF56645">
    <property type="entry name" value="Acyl-CoA dehydrogenase NM domain-like"/>
    <property type="match status" value="1"/>
</dbReference>
<evidence type="ECO:0000259" key="3">
    <source>
        <dbReference type="Pfam" id="PF02771"/>
    </source>
</evidence>
<dbReference type="PANTHER" id="PTHR43884:SF12">
    <property type="entry name" value="ISOVALERYL-COA DEHYDROGENASE, MITOCHONDRIAL-RELATED"/>
    <property type="match status" value="1"/>
</dbReference>
<evidence type="ECO:0000313" key="5">
    <source>
        <dbReference type="EMBL" id="MPY32336.1"/>
    </source>
</evidence>
<reference evidence="5 6" key="1">
    <citation type="submission" date="2019-07" db="EMBL/GenBank/DDBJ databases">
        <title>New species of Amycolatopsis and Streptomyces.</title>
        <authorList>
            <person name="Duangmal K."/>
            <person name="Teo W.F.A."/>
            <person name="Lipun K."/>
        </authorList>
    </citation>
    <scope>NUCLEOTIDE SEQUENCE [LARGE SCALE GENOMIC DNA]</scope>
    <source>
        <strain evidence="5 6">NBRC 109810</strain>
    </source>
</reference>
<dbReference type="Pfam" id="PF08028">
    <property type="entry name" value="Acyl-CoA_dh_2"/>
    <property type="match status" value="1"/>
</dbReference>
<dbReference type="EMBL" id="VJZD01000045">
    <property type="protein sequence ID" value="MPY32336.1"/>
    <property type="molecule type" value="Genomic_DNA"/>
</dbReference>
<dbReference type="Proteomes" id="UP000325849">
    <property type="component" value="Unassembled WGS sequence"/>
</dbReference>
<feature type="compositionally biased region" description="Low complexity" evidence="2">
    <location>
        <begin position="70"/>
        <end position="84"/>
    </location>
</feature>
<dbReference type="SUPFAM" id="SSF47203">
    <property type="entry name" value="Acyl-CoA dehydrogenase C-terminal domain-like"/>
    <property type="match status" value="1"/>
</dbReference>
<protein>
    <submittedName>
        <fullName evidence="5">Acyl-CoA dehydrogenase</fullName>
    </submittedName>
</protein>
<dbReference type="AlphaFoldDB" id="A0A5N8VBN8"/>
<dbReference type="OrthoDB" id="571684at2"/>
<feature type="domain" description="Acyl-CoA dehydrogenase/oxidase N-terminal" evidence="3">
    <location>
        <begin position="123"/>
        <end position="204"/>
    </location>
</feature>
<dbReference type="Gene3D" id="1.10.540.10">
    <property type="entry name" value="Acyl-CoA dehydrogenase/oxidase, N-terminal domain"/>
    <property type="match status" value="1"/>
</dbReference>
<evidence type="ECO:0000313" key="6">
    <source>
        <dbReference type="Proteomes" id="UP000325849"/>
    </source>
</evidence>
<evidence type="ECO:0000259" key="4">
    <source>
        <dbReference type="Pfam" id="PF08028"/>
    </source>
</evidence>
<dbReference type="InterPro" id="IPR013107">
    <property type="entry name" value="Acyl-CoA_DH_C"/>
</dbReference>
<feature type="compositionally biased region" description="Basic and acidic residues" evidence="2">
    <location>
        <begin position="85"/>
        <end position="95"/>
    </location>
</feature>
<dbReference type="InterPro" id="IPR009100">
    <property type="entry name" value="AcylCoA_DH/oxidase_NM_dom_sf"/>
</dbReference>
<proteinExistence type="predicted"/>
<feature type="compositionally biased region" description="Polar residues" evidence="2">
    <location>
        <begin position="24"/>
        <end position="34"/>
    </location>
</feature>
<feature type="region of interest" description="Disordered" evidence="2">
    <location>
        <begin position="57"/>
        <end position="110"/>
    </location>
</feature>
<sequence length="515" mass="54043">MLGARLHGAAAGPGSVTATRLPASGNSPSGSVNQPERDSFHSFPIGLLGKLLTVVEEEGEDDEADASLHPHAASPGTASSSAPRPEGRRHDHSTELQRQPQPHEAGEGIPVKADEVTDTATEQADWLHIAREIADDLATDAAEREQAAKAPLDEVARLRESGLLTLSAPADLGGGGADWRTAYAVIRTVAAADGAIGHLLGNHYFLSRSARFFADRARAARIDRESTAGQWCWGGGIASHEPPLILTPTSGGYLLNGYQRYATGVGIADRLVVRAARYGTGEPWAVLVDPARPGVVGGSGGDSFGQRLAAGGGVEFESVLVAADDVLGTLSPDESVLSPFASLAAPTARLVSVQFCLGVAEGLLAEVRECGRGMRSSWQPFSPQPWPDSPPQDPHALTVYGELTVVARAASALAEQAVDALVHGLVRGEDLDFEECAEIAVLASVAESAASRAAQEITTRALDVIGADAASARHGFDRFWRNARTHTLREPVAHRLREVGDYFLNGAHPPFALPA</sequence>
<name>A0A5N8VBN8_9ACTN</name>
<dbReference type="GO" id="GO:0008470">
    <property type="term" value="F:3-methylbutanoyl-CoA dehydrogenase activity"/>
    <property type="evidence" value="ECO:0007669"/>
    <property type="project" value="TreeGrafter"/>
</dbReference>
<accession>A0A5N8VBN8</accession>
<dbReference type="PANTHER" id="PTHR43884">
    <property type="entry name" value="ACYL-COA DEHYDROGENASE"/>
    <property type="match status" value="1"/>
</dbReference>
<feature type="region of interest" description="Disordered" evidence="2">
    <location>
        <begin position="1"/>
        <end position="42"/>
    </location>
</feature>
<gene>
    <name evidence="5" type="ORF">FNH09_13960</name>
</gene>
<organism evidence="5 6">
    <name type="scientific">Streptomyces adustus</name>
    <dbReference type="NCBI Taxonomy" id="1609272"/>
    <lineage>
        <taxon>Bacteria</taxon>
        <taxon>Bacillati</taxon>
        <taxon>Actinomycetota</taxon>
        <taxon>Actinomycetes</taxon>
        <taxon>Kitasatosporales</taxon>
        <taxon>Streptomycetaceae</taxon>
        <taxon>Streptomyces</taxon>
    </lineage>
</organism>
<dbReference type="InterPro" id="IPR013786">
    <property type="entry name" value="AcylCoA_DH/ox_N"/>
</dbReference>